<feature type="transmembrane region" description="Helical" evidence="2">
    <location>
        <begin position="102"/>
        <end position="120"/>
    </location>
</feature>
<dbReference type="AlphaFoldDB" id="A0A1T4PIF8"/>
<feature type="region of interest" description="Disordered" evidence="1">
    <location>
        <begin position="381"/>
        <end position="428"/>
    </location>
</feature>
<keyword evidence="2" id="KW-0812">Transmembrane</keyword>
<dbReference type="Proteomes" id="UP000189857">
    <property type="component" value="Unassembled WGS sequence"/>
</dbReference>
<protein>
    <submittedName>
        <fullName evidence="3">Peptidoglycan/LPS O-acetylase OafA/YrhL, contains acyltransferase and SGNH-hydrolase domains</fullName>
    </submittedName>
</protein>
<dbReference type="EMBL" id="FUXA01000012">
    <property type="protein sequence ID" value="SJZ91107.1"/>
    <property type="molecule type" value="Genomic_DNA"/>
</dbReference>
<name>A0A1T4PIF8_9FIRM</name>
<feature type="transmembrane region" description="Helical" evidence="2">
    <location>
        <begin position="64"/>
        <end position="81"/>
    </location>
</feature>
<gene>
    <name evidence="3" type="ORF">SAMN02745110_02005</name>
</gene>
<organism evidence="3 4">
    <name type="scientific">Eubacterium ruminantium</name>
    <dbReference type="NCBI Taxonomy" id="42322"/>
    <lineage>
        <taxon>Bacteria</taxon>
        <taxon>Bacillati</taxon>
        <taxon>Bacillota</taxon>
        <taxon>Clostridia</taxon>
        <taxon>Eubacteriales</taxon>
        <taxon>Eubacteriaceae</taxon>
        <taxon>Eubacterium</taxon>
    </lineage>
</organism>
<keyword evidence="3" id="KW-0012">Acyltransferase</keyword>
<feature type="compositionally biased region" description="Basic and acidic residues" evidence="1">
    <location>
        <begin position="386"/>
        <end position="398"/>
    </location>
</feature>
<keyword evidence="2" id="KW-0472">Membrane</keyword>
<evidence type="ECO:0000313" key="4">
    <source>
        <dbReference type="Proteomes" id="UP000189857"/>
    </source>
</evidence>
<feature type="transmembrane region" description="Helical" evidence="2">
    <location>
        <begin position="285"/>
        <end position="305"/>
    </location>
</feature>
<dbReference type="GO" id="GO:0016746">
    <property type="term" value="F:acyltransferase activity"/>
    <property type="evidence" value="ECO:0007669"/>
    <property type="project" value="UniProtKB-KW"/>
</dbReference>
<feature type="transmembrane region" description="Helical" evidence="2">
    <location>
        <begin position="243"/>
        <end position="264"/>
    </location>
</feature>
<feature type="compositionally biased region" description="Low complexity" evidence="1">
    <location>
        <begin position="399"/>
        <end position="414"/>
    </location>
</feature>
<feature type="transmembrane region" description="Helical" evidence="2">
    <location>
        <begin position="311"/>
        <end position="334"/>
    </location>
</feature>
<proteinExistence type="predicted"/>
<dbReference type="SUPFAM" id="SSF52266">
    <property type="entry name" value="SGNH hydrolase"/>
    <property type="match status" value="1"/>
</dbReference>
<feature type="transmembrane region" description="Helical" evidence="2">
    <location>
        <begin position="355"/>
        <end position="377"/>
    </location>
</feature>
<feature type="transmembrane region" description="Helical" evidence="2">
    <location>
        <begin position="190"/>
        <end position="207"/>
    </location>
</feature>
<keyword evidence="2" id="KW-1133">Transmembrane helix</keyword>
<reference evidence="3 4" key="1">
    <citation type="submission" date="2017-02" db="EMBL/GenBank/DDBJ databases">
        <authorList>
            <person name="Peterson S.W."/>
        </authorList>
    </citation>
    <scope>NUCLEOTIDE SEQUENCE [LARGE SCALE GENOMIC DNA]</scope>
    <source>
        <strain evidence="3 4">ATCC 17233</strain>
    </source>
</reference>
<dbReference type="RefSeq" id="WP_078787813.1">
    <property type="nucleotide sequence ID" value="NZ_FMTO01000011.1"/>
</dbReference>
<evidence type="ECO:0000256" key="1">
    <source>
        <dbReference type="SAM" id="MobiDB-lite"/>
    </source>
</evidence>
<feature type="transmembrane region" description="Helical" evidence="2">
    <location>
        <begin position="219"/>
        <end position="237"/>
    </location>
</feature>
<keyword evidence="4" id="KW-1185">Reference proteome</keyword>
<feature type="transmembrane region" description="Helical" evidence="2">
    <location>
        <begin position="132"/>
        <end position="153"/>
    </location>
</feature>
<evidence type="ECO:0000313" key="3">
    <source>
        <dbReference type="EMBL" id="SJZ91107.1"/>
    </source>
</evidence>
<keyword evidence="3" id="KW-0378">Hydrolase</keyword>
<keyword evidence="3" id="KW-0808">Transferase</keyword>
<feature type="transmembrane region" description="Helical" evidence="2">
    <location>
        <begin position="39"/>
        <end position="58"/>
    </location>
</feature>
<evidence type="ECO:0000256" key="2">
    <source>
        <dbReference type="SAM" id="Phobius"/>
    </source>
</evidence>
<dbReference type="OrthoDB" id="9798935at2"/>
<dbReference type="GO" id="GO:0016787">
    <property type="term" value="F:hydrolase activity"/>
    <property type="evidence" value="ECO:0007669"/>
    <property type="project" value="UniProtKB-KW"/>
</dbReference>
<accession>A0A1T4PIF8</accession>
<sequence length="583" mass="64709">MDNQFSLNSNEYDKTGKYDKESGTKMVKKKVNKNRGLDGLRGISIIIALCAILAPKVFKSGDLILQMFFVVLGYITTVTAVSLMRKDKYKVSQFYIRRIKNYYLEILVLLFAFCGLSLILSHPITRIVGKEIIKSVLGFTVFFIVFPLLFHIWNMIADKNGPTASNIFLLIVALIEAITIAISNFGLCKIYPFIVGMMAALIYKKKLKYSSLPADYKMYRTLMFIAASLIVIVGIIFLTGSNIWSRLGIILVIAAMGVMVWLATAQYLKIGGIVDLGIFKFLGKMWLEFLITFISMVIIFVYKGWTNGIGGRIILVLLILAITFGIYKAIHFINSDDIKRMIYDSEKVKDPTTKLVRLLPIVIFGIFMLMGIIGLIVSSNSSSDNKGSDKKPKEKKTTTEISTTLTTQATTEAPTTEKPKPELASPADSSKVTVIGDFMLQGISSEIVSKMPEVYIDASQNRQAAYDGVDVINSIKEQGNLRDIVVIMLGSNGEFSEETGQEIIKAAGEGKKIYWVNVYGTSLEYTDTVNSTLTMLASKNANLTIIDWHAAVEKKPEYVSDGGPFLTEEGINALAELIYKSVK</sequence>